<evidence type="ECO:0000256" key="5">
    <source>
        <dbReference type="ARBA" id="ARBA00023136"/>
    </source>
</evidence>
<evidence type="ECO:0000256" key="4">
    <source>
        <dbReference type="ARBA" id="ARBA00022989"/>
    </source>
</evidence>
<feature type="transmembrane region" description="Helical" evidence="6">
    <location>
        <begin position="161"/>
        <end position="194"/>
    </location>
</feature>
<protein>
    <submittedName>
        <fullName evidence="7">Hydrogenase</fullName>
    </submittedName>
</protein>
<evidence type="ECO:0000313" key="8">
    <source>
        <dbReference type="Proteomes" id="UP000240490"/>
    </source>
</evidence>
<feature type="transmembrane region" description="Helical" evidence="6">
    <location>
        <begin position="6"/>
        <end position="23"/>
    </location>
</feature>
<keyword evidence="4 6" id="KW-1133">Transmembrane helix</keyword>
<feature type="transmembrane region" description="Helical" evidence="6">
    <location>
        <begin position="92"/>
        <end position="112"/>
    </location>
</feature>
<sequence>MQQPDIMGTVYISIVASAFYIQGQAYYKPLVKMTGVQSSLVALVSLLVYLQSGSLDYVFLAVILITIRGIVTPYILLRVLGERYGEREKISGFASLLIIDLAFFFIAVFVLYSLVITRVFPGDFELVFAFTIFFQGLYLIASRNSTPSQIVGYLEEENAIVILGLSLIPIPLLIEASVLLDVLGLVVISAVIIYEKKIHTPLEELRG</sequence>
<evidence type="ECO:0000256" key="3">
    <source>
        <dbReference type="ARBA" id="ARBA00022692"/>
    </source>
</evidence>
<dbReference type="Proteomes" id="UP000240490">
    <property type="component" value="Unassembled WGS sequence"/>
</dbReference>
<dbReference type="InterPro" id="IPR038730">
    <property type="entry name" value="HyfE-like"/>
</dbReference>
<comment type="caution">
    <text evidence="7">The sequence shown here is derived from an EMBL/GenBank/DDBJ whole genome shotgun (WGS) entry which is preliminary data.</text>
</comment>
<keyword evidence="3 6" id="KW-0812">Transmembrane</keyword>
<accession>A0A2R6AYP8</accession>
<dbReference type="PANTHER" id="PTHR38601">
    <property type="entry name" value="HYDROGENASE-4 COMPONENT E"/>
    <property type="match status" value="1"/>
</dbReference>
<evidence type="ECO:0000256" key="2">
    <source>
        <dbReference type="ARBA" id="ARBA00022475"/>
    </source>
</evidence>
<dbReference type="GO" id="GO:0005886">
    <property type="term" value="C:plasma membrane"/>
    <property type="evidence" value="ECO:0007669"/>
    <property type="project" value="UniProtKB-SubCell"/>
</dbReference>
<dbReference type="PANTHER" id="PTHR38601:SF1">
    <property type="entry name" value="HYDROGENASE-4 COMPONENT E"/>
    <property type="match status" value="1"/>
</dbReference>
<evidence type="ECO:0000256" key="6">
    <source>
        <dbReference type="SAM" id="Phobius"/>
    </source>
</evidence>
<evidence type="ECO:0000256" key="1">
    <source>
        <dbReference type="ARBA" id="ARBA00004651"/>
    </source>
</evidence>
<comment type="subcellular location">
    <subcellularLocation>
        <location evidence="1">Cell membrane</location>
        <topology evidence="1">Multi-pass membrane protein</topology>
    </subcellularLocation>
</comment>
<evidence type="ECO:0000313" key="7">
    <source>
        <dbReference type="EMBL" id="PSN91531.1"/>
    </source>
</evidence>
<keyword evidence="5 6" id="KW-0472">Membrane</keyword>
<name>A0A2R6AYP8_9ARCH</name>
<dbReference type="EMBL" id="NEXJ01000045">
    <property type="protein sequence ID" value="PSN91531.1"/>
    <property type="molecule type" value="Genomic_DNA"/>
</dbReference>
<keyword evidence="2" id="KW-1003">Cell membrane</keyword>
<organism evidence="7 8">
    <name type="scientific">Candidatus Marsarchaeota G2 archaeon ECH_B_SAG-M15</name>
    <dbReference type="NCBI Taxonomy" id="1978162"/>
    <lineage>
        <taxon>Archaea</taxon>
        <taxon>Candidatus Marsarchaeota</taxon>
        <taxon>Candidatus Marsarchaeota group 2</taxon>
    </lineage>
</organism>
<proteinExistence type="predicted"/>
<feature type="transmembrane region" description="Helical" evidence="6">
    <location>
        <begin position="57"/>
        <end position="80"/>
    </location>
</feature>
<feature type="transmembrane region" description="Helical" evidence="6">
    <location>
        <begin position="124"/>
        <end position="141"/>
    </location>
</feature>
<gene>
    <name evidence="7" type="ORF">B9Q08_02665</name>
</gene>
<reference evidence="7 8" key="1">
    <citation type="submission" date="2017-04" db="EMBL/GenBank/DDBJ databases">
        <title>Novel microbial lineages endemic to geothermal iron-oxide mats fill important gaps in the evolutionary history of Archaea.</title>
        <authorList>
            <person name="Jay Z.J."/>
            <person name="Beam J.P."/>
            <person name="Dlakic M."/>
            <person name="Rusch D.B."/>
            <person name="Kozubal M.A."/>
            <person name="Inskeep W.P."/>
        </authorList>
    </citation>
    <scope>NUCLEOTIDE SEQUENCE [LARGE SCALE GENOMIC DNA]</scope>
    <source>
        <strain evidence="7">ECH_B_SAG-M15</strain>
    </source>
</reference>
<dbReference type="AlphaFoldDB" id="A0A2R6AYP8"/>